<comment type="caution">
    <text evidence="4">The sequence shown here is derived from an EMBL/GenBank/DDBJ whole genome shotgun (WGS) entry which is preliminary data.</text>
</comment>
<dbReference type="InterPro" id="IPR000160">
    <property type="entry name" value="GGDEF_dom"/>
</dbReference>
<dbReference type="PROSITE" id="PS50883">
    <property type="entry name" value="EAL"/>
    <property type="match status" value="1"/>
</dbReference>
<dbReference type="Gene3D" id="3.20.20.450">
    <property type="entry name" value="EAL domain"/>
    <property type="match status" value="1"/>
</dbReference>
<sequence length="961" mass="112491">MKKHIKVTVVIILSLFSFLIFPVSVKAVDTINVGFIDYKGFIERDSSGAYSGYAVDYLNEISKYTQWEYHYVFDSWEKCLEKLKKGEIDILCSAQYTKERDQDFDFSKYPIGNEYTIVYTRLDEPIYFNDYQAMNHKTIGLLKNSYQNQSLKQYAMKNNFDYQKKYYSSEEEINQALMNHEVDMIAVGSLPIHSQVKVVAKFDPQPFYITVKEGNQVLLDKISDALTEIKKNAPYFEMSIYNKYYSDSAYSTQPLLTRQEIEYIRKLGVVQIGFNNDLLPFSYENINTNIVGILPDILEKVSKKTNIKFEYVPVNSRKEMKTFLDEDYHIYCGALKNLDDISDDKYWISHSLLNVDQVVVTRNESVFDTFDDAVVALNFGFESIGKDFLKKYPHAHIQYYTTVEECLDAVHDKVADLTINNAYTMNYMIQKPEYVDDLTAHSIALEPYSLYLFTNKQIDNQLVSILNKAINSFNDAELDKIVYGYTIGYRYEYSFLDNVYMYRYFILFAGIVFTLVSIFIIILNKRHTQHLIDKKEADILRKKVEIDDLTGLYNYETFFDKIRQVLDSQQADFCMIYIDVNRFKIVNELYGMEIGNQLLIYIGEQLQKISQQYTNVISCHLSADKFFVFTPKEYVKELLEIDLLEDNNLEMGISIRYGVFNMSDYSMPINLMCDRAVLASQDVKNNYFRKVGIYDDQKRLEILHEQEIFDDIQQAILEHQLFIMIQPKYDIQNHLIVGGEALVRWEHPEKGFIPPNEFIPIIENNGYIIQLDYYVWDLACQFIQKMKTMGIDINISVNVSRLNFYRPHLVELFIGLVRKYKIEPKNLQLEITETVYCDDKEFIYSIIKELQKHGFTILMDDFGSGYSSLNMLKDAPVDIIKLDMDFLDSHNETNRSKAIVKAIIDLTHSLDLSVVVEGVETKQEVDFLNEIQAYIIQGYYFSRPLMEDDFITLYVNTNQNK</sequence>
<evidence type="ECO:0000259" key="3">
    <source>
        <dbReference type="PROSITE" id="PS50887"/>
    </source>
</evidence>
<keyword evidence="5" id="KW-1185">Reference proteome</keyword>
<accession>A0A4R3YLV8</accession>
<evidence type="ECO:0000313" key="5">
    <source>
        <dbReference type="Proteomes" id="UP000295515"/>
    </source>
</evidence>
<dbReference type="InterPro" id="IPR001638">
    <property type="entry name" value="Solute-binding_3/MltF_N"/>
</dbReference>
<proteinExistence type="predicted"/>
<dbReference type="InterPro" id="IPR043128">
    <property type="entry name" value="Rev_trsase/Diguanyl_cyclase"/>
</dbReference>
<dbReference type="Pfam" id="PF00497">
    <property type="entry name" value="SBP_bac_3"/>
    <property type="match status" value="2"/>
</dbReference>
<dbReference type="GeneID" id="98916282"/>
<dbReference type="SMART" id="SM00052">
    <property type="entry name" value="EAL"/>
    <property type="match status" value="1"/>
</dbReference>
<dbReference type="PANTHER" id="PTHR33121:SF79">
    <property type="entry name" value="CYCLIC DI-GMP PHOSPHODIESTERASE PDED-RELATED"/>
    <property type="match status" value="1"/>
</dbReference>
<dbReference type="GO" id="GO:0071111">
    <property type="term" value="F:cyclic-guanylate-specific phosphodiesterase activity"/>
    <property type="evidence" value="ECO:0007669"/>
    <property type="project" value="InterPro"/>
</dbReference>
<feature type="transmembrane region" description="Helical" evidence="1">
    <location>
        <begin position="501"/>
        <end position="523"/>
    </location>
</feature>
<dbReference type="CDD" id="cd01948">
    <property type="entry name" value="EAL"/>
    <property type="match status" value="1"/>
</dbReference>
<dbReference type="InterPro" id="IPR050706">
    <property type="entry name" value="Cyclic-di-GMP_PDE-like"/>
</dbReference>
<dbReference type="PANTHER" id="PTHR33121">
    <property type="entry name" value="CYCLIC DI-GMP PHOSPHODIESTERASE PDEF"/>
    <property type="match status" value="1"/>
</dbReference>
<dbReference type="SUPFAM" id="SSF55073">
    <property type="entry name" value="Nucleotide cyclase"/>
    <property type="match status" value="1"/>
</dbReference>
<dbReference type="InterPro" id="IPR001633">
    <property type="entry name" value="EAL_dom"/>
</dbReference>
<dbReference type="SMART" id="SM00267">
    <property type="entry name" value="GGDEF"/>
    <property type="match status" value="1"/>
</dbReference>
<protein>
    <submittedName>
        <fullName evidence="4">Periplasmic sensor diguanylate cyclase/phosphodiesterase</fullName>
    </submittedName>
</protein>
<keyword evidence="1" id="KW-0472">Membrane</keyword>
<dbReference type="AlphaFoldDB" id="A0A4R3YLV8"/>
<keyword evidence="1" id="KW-0812">Transmembrane</keyword>
<dbReference type="RefSeq" id="WP_066447932.1">
    <property type="nucleotide sequence ID" value="NZ_JANKBF010000009.1"/>
</dbReference>
<dbReference type="Gene3D" id="3.40.190.10">
    <property type="entry name" value="Periplasmic binding protein-like II"/>
    <property type="match status" value="4"/>
</dbReference>
<dbReference type="Proteomes" id="UP000295515">
    <property type="component" value="Unassembled WGS sequence"/>
</dbReference>
<reference evidence="4 5" key="1">
    <citation type="submission" date="2019-03" db="EMBL/GenBank/DDBJ databases">
        <title>Genomic Encyclopedia of Type Strains, Phase IV (KMG-IV): sequencing the most valuable type-strain genomes for metagenomic binning, comparative biology and taxonomic classification.</title>
        <authorList>
            <person name="Goeker M."/>
        </authorList>
    </citation>
    <scope>NUCLEOTIDE SEQUENCE [LARGE SCALE GENOMIC DNA]</scope>
    <source>
        <strain evidence="4 5">DSM 29487</strain>
    </source>
</reference>
<keyword evidence="1" id="KW-1133">Transmembrane helix</keyword>
<dbReference type="SUPFAM" id="SSF141868">
    <property type="entry name" value="EAL domain-like"/>
    <property type="match status" value="1"/>
</dbReference>
<dbReference type="Gene3D" id="3.30.70.270">
    <property type="match status" value="1"/>
</dbReference>
<gene>
    <name evidence="4" type="ORF">EDD60_12226</name>
</gene>
<evidence type="ECO:0000313" key="4">
    <source>
        <dbReference type="EMBL" id="TCV93785.1"/>
    </source>
</evidence>
<evidence type="ECO:0000256" key="1">
    <source>
        <dbReference type="SAM" id="Phobius"/>
    </source>
</evidence>
<feature type="domain" description="GGDEF" evidence="3">
    <location>
        <begin position="571"/>
        <end position="696"/>
    </location>
</feature>
<dbReference type="EMBL" id="SMCQ01000022">
    <property type="protein sequence ID" value="TCV93785.1"/>
    <property type="molecule type" value="Genomic_DNA"/>
</dbReference>
<dbReference type="Pfam" id="PF00563">
    <property type="entry name" value="EAL"/>
    <property type="match status" value="1"/>
</dbReference>
<feature type="domain" description="EAL" evidence="2">
    <location>
        <begin position="705"/>
        <end position="958"/>
    </location>
</feature>
<dbReference type="InterPro" id="IPR029787">
    <property type="entry name" value="Nucleotide_cyclase"/>
</dbReference>
<dbReference type="SUPFAM" id="SSF53850">
    <property type="entry name" value="Periplasmic binding protein-like II"/>
    <property type="match status" value="2"/>
</dbReference>
<dbReference type="NCBIfam" id="TIGR00254">
    <property type="entry name" value="GGDEF"/>
    <property type="match status" value="1"/>
</dbReference>
<dbReference type="SMART" id="SM00062">
    <property type="entry name" value="PBPb"/>
    <property type="match status" value="2"/>
</dbReference>
<organism evidence="4 5">
    <name type="scientific">Longibaculum muris</name>
    <dbReference type="NCBI Taxonomy" id="1796628"/>
    <lineage>
        <taxon>Bacteria</taxon>
        <taxon>Bacillati</taxon>
        <taxon>Bacillota</taxon>
        <taxon>Erysipelotrichia</taxon>
        <taxon>Erysipelotrichales</taxon>
        <taxon>Coprobacillaceae</taxon>
        <taxon>Longibaculum</taxon>
    </lineage>
</organism>
<dbReference type="PROSITE" id="PS50887">
    <property type="entry name" value="GGDEF"/>
    <property type="match status" value="1"/>
</dbReference>
<dbReference type="InterPro" id="IPR035919">
    <property type="entry name" value="EAL_sf"/>
</dbReference>
<dbReference type="Pfam" id="PF00990">
    <property type="entry name" value="GGDEF"/>
    <property type="match status" value="1"/>
</dbReference>
<evidence type="ECO:0000259" key="2">
    <source>
        <dbReference type="PROSITE" id="PS50883"/>
    </source>
</evidence>
<name>A0A4R3YLV8_9FIRM</name>